<gene>
    <name evidence="8" type="primary">panC</name>
    <name evidence="9" type="ORF">D7I47_04920</name>
</gene>
<evidence type="ECO:0000256" key="6">
    <source>
        <dbReference type="ARBA" id="ARBA00022840"/>
    </source>
</evidence>
<proteinExistence type="inferred from homology"/>
<dbReference type="EMBL" id="CP032630">
    <property type="protein sequence ID" value="AYF97666.1"/>
    <property type="molecule type" value="Genomic_DNA"/>
</dbReference>
<dbReference type="KEGG" id="lyd:D7I47_04920"/>
<dbReference type="InterPro" id="IPR003721">
    <property type="entry name" value="Pantoate_ligase"/>
</dbReference>
<dbReference type="Gene3D" id="3.40.50.620">
    <property type="entry name" value="HUPs"/>
    <property type="match status" value="1"/>
</dbReference>
<keyword evidence="6 8" id="KW-0067">ATP-binding</keyword>
<evidence type="ECO:0000313" key="9">
    <source>
        <dbReference type="EMBL" id="AYF97666.1"/>
    </source>
</evidence>
<keyword evidence="3 8" id="KW-0436">Ligase</keyword>
<comment type="miscellaneous">
    <text evidence="8">The reaction proceeds by a bi uni uni bi ping pong mechanism.</text>
</comment>
<comment type="subcellular location">
    <subcellularLocation>
        <location evidence="8">Cytoplasm</location>
    </subcellularLocation>
</comment>
<dbReference type="InterPro" id="IPR014729">
    <property type="entry name" value="Rossmann-like_a/b/a_fold"/>
</dbReference>
<comment type="function">
    <text evidence="8">Catalyzes the condensation of pantoate with beta-alanine in an ATP-dependent reaction via a pantoyl-adenylate intermediate.</text>
</comment>
<dbReference type="OrthoDB" id="9773087at2"/>
<evidence type="ECO:0000256" key="3">
    <source>
        <dbReference type="ARBA" id="ARBA00022598"/>
    </source>
</evidence>
<dbReference type="PANTHER" id="PTHR21299">
    <property type="entry name" value="CYTIDYLATE KINASE/PANTOATE-BETA-ALANINE LIGASE"/>
    <property type="match status" value="1"/>
</dbReference>
<feature type="binding site" evidence="8">
    <location>
        <position position="155"/>
    </location>
    <ligand>
        <name>(R)-pantoate</name>
        <dbReference type="ChEBI" id="CHEBI:15980"/>
    </ligand>
</feature>
<dbReference type="NCBIfam" id="TIGR00125">
    <property type="entry name" value="cyt_tran_rel"/>
    <property type="match status" value="1"/>
</dbReference>
<feature type="binding site" evidence="8">
    <location>
        <begin position="31"/>
        <end position="38"/>
    </location>
    <ligand>
        <name>ATP</name>
        <dbReference type="ChEBI" id="CHEBI:30616"/>
    </ligand>
</feature>
<dbReference type="Pfam" id="PF02569">
    <property type="entry name" value="Pantoate_ligase"/>
    <property type="match status" value="1"/>
</dbReference>
<feature type="binding site" evidence="8">
    <location>
        <begin position="186"/>
        <end position="189"/>
    </location>
    <ligand>
        <name>ATP</name>
        <dbReference type="ChEBI" id="CHEBI:30616"/>
    </ligand>
</feature>
<feature type="binding site" evidence="8">
    <location>
        <position position="62"/>
    </location>
    <ligand>
        <name>beta-alanine</name>
        <dbReference type="ChEBI" id="CHEBI:57966"/>
    </ligand>
</feature>
<name>A0A387B991_9MICO</name>
<dbReference type="Proteomes" id="UP000278886">
    <property type="component" value="Chromosome"/>
</dbReference>
<sequence>MSTVTQPAVVTTIAELRTLLDGRRTALVPTMGALHAGHLALVDEAASLADTVVVSIFVNPLQFGPEEDLERYPRDLEADLAALEGHGVAYVFAPDVAEMYPDGKPRITVRGGTVGELYEGRSRPGHFDGMLTVVAKLLGIVRPAFALFGQKDAQQLWLVQRMVKDLDIATRIVPVETVREADGLALSSRNRYLSAEERRAAPVLHRALEAAASAGDRGIDAVIAAAQSVLMGEELVAVDYLKVVDPRTFQSVPDDYRGPARVLIAAQVGPARLIDNDDLYLN</sequence>
<dbReference type="UniPathway" id="UPA00028">
    <property type="reaction ID" value="UER00005"/>
</dbReference>
<feature type="binding site" evidence="8">
    <location>
        <begin position="149"/>
        <end position="152"/>
    </location>
    <ligand>
        <name>ATP</name>
        <dbReference type="ChEBI" id="CHEBI:30616"/>
    </ligand>
</feature>
<dbReference type="InterPro" id="IPR004821">
    <property type="entry name" value="Cyt_trans-like"/>
</dbReference>
<dbReference type="Gene3D" id="3.30.1300.10">
    <property type="entry name" value="Pantoate-beta-alanine ligase, C-terminal domain"/>
    <property type="match status" value="1"/>
</dbReference>
<evidence type="ECO:0000256" key="4">
    <source>
        <dbReference type="ARBA" id="ARBA00022655"/>
    </source>
</evidence>
<dbReference type="PANTHER" id="PTHR21299:SF1">
    <property type="entry name" value="PANTOATE--BETA-ALANINE LIGASE"/>
    <property type="match status" value="1"/>
</dbReference>
<protein>
    <recommendedName>
        <fullName evidence="8">Pantothenate synthetase</fullName>
        <shortName evidence="8">PS</shortName>
        <ecNumber evidence="8">6.3.2.1</ecNumber>
    </recommendedName>
    <alternativeName>
        <fullName evidence="8">Pantoate--beta-alanine ligase</fullName>
    </alternativeName>
    <alternativeName>
        <fullName evidence="8">Pantoate-activating enzyme</fullName>
    </alternativeName>
</protein>
<feature type="binding site" evidence="8">
    <location>
        <position position="62"/>
    </location>
    <ligand>
        <name>(R)-pantoate</name>
        <dbReference type="ChEBI" id="CHEBI:15980"/>
    </ligand>
</feature>
<dbReference type="SUPFAM" id="SSF52374">
    <property type="entry name" value="Nucleotidylyl transferase"/>
    <property type="match status" value="1"/>
</dbReference>
<dbReference type="EC" id="6.3.2.1" evidence="8"/>
<evidence type="ECO:0000256" key="8">
    <source>
        <dbReference type="HAMAP-Rule" id="MF_00158"/>
    </source>
</evidence>
<evidence type="ECO:0000256" key="7">
    <source>
        <dbReference type="ARBA" id="ARBA00048258"/>
    </source>
</evidence>
<keyword evidence="5 8" id="KW-0547">Nucleotide-binding</keyword>
<evidence type="ECO:0000256" key="2">
    <source>
        <dbReference type="ARBA" id="ARBA00009256"/>
    </source>
</evidence>
<dbReference type="GO" id="GO:0015940">
    <property type="term" value="P:pantothenate biosynthetic process"/>
    <property type="evidence" value="ECO:0007669"/>
    <property type="project" value="UniProtKB-UniRule"/>
</dbReference>
<accession>A0A387B991</accession>
<keyword evidence="10" id="KW-1185">Reference proteome</keyword>
<feature type="active site" description="Proton donor" evidence="8">
    <location>
        <position position="38"/>
    </location>
</feature>
<evidence type="ECO:0000256" key="1">
    <source>
        <dbReference type="ARBA" id="ARBA00004990"/>
    </source>
</evidence>
<dbReference type="InterPro" id="IPR042176">
    <property type="entry name" value="Pantoate_ligase_C"/>
</dbReference>
<evidence type="ECO:0000313" key="10">
    <source>
        <dbReference type="Proteomes" id="UP000278886"/>
    </source>
</evidence>
<dbReference type="AlphaFoldDB" id="A0A387B991"/>
<reference evidence="10" key="1">
    <citation type="submission" date="2018-09" db="EMBL/GenBank/DDBJ databases">
        <title>Genome sequencing of strain 2DFWR-13.</title>
        <authorList>
            <person name="Heo J."/>
            <person name="Kim S.-J."/>
            <person name="Kwon S.-W."/>
        </authorList>
    </citation>
    <scope>NUCLEOTIDE SEQUENCE [LARGE SCALE GENOMIC DNA]</scope>
    <source>
        <strain evidence="10">2DFWR-13</strain>
    </source>
</reference>
<dbReference type="GO" id="GO:0004592">
    <property type="term" value="F:pantoate-beta-alanine ligase activity"/>
    <property type="evidence" value="ECO:0007669"/>
    <property type="project" value="UniProtKB-UniRule"/>
</dbReference>
<dbReference type="GO" id="GO:0005524">
    <property type="term" value="F:ATP binding"/>
    <property type="evidence" value="ECO:0007669"/>
    <property type="project" value="UniProtKB-KW"/>
</dbReference>
<comment type="pathway">
    <text evidence="1 8">Cofactor biosynthesis; (R)-pantothenate biosynthesis; (R)-pantothenate from (R)-pantoate and beta-alanine: step 1/1.</text>
</comment>
<organism evidence="9 10">
    <name type="scientific">Protaetiibacter intestinalis</name>
    <dbReference type="NCBI Taxonomy" id="2419774"/>
    <lineage>
        <taxon>Bacteria</taxon>
        <taxon>Bacillati</taxon>
        <taxon>Actinomycetota</taxon>
        <taxon>Actinomycetes</taxon>
        <taxon>Micrococcales</taxon>
        <taxon>Microbacteriaceae</taxon>
        <taxon>Protaetiibacter</taxon>
    </lineage>
</organism>
<dbReference type="GO" id="GO:0005829">
    <property type="term" value="C:cytosol"/>
    <property type="evidence" value="ECO:0007669"/>
    <property type="project" value="TreeGrafter"/>
</dbReference>
<feature type="binding site" evidence="8">
    <location>
        <position position="178"/>
    </location>
    <ligand>
        <name>ATP</name>
        <dbReference type="ChEBI" id="CHEBI:30616"/>
    </ligand>
</feature>
<keyword evidence="8" id="KW-0963">Cytoplasm</keyword>
<comment type="catalytic activity">
    <reaction evidence="7 8">
        <text>(R)-pantoate + beta-alanine + ATP = (R)-pantothenate + AMP + diphosphate + H(+)</text>
        <dbReference type="Rhea" id="RHEA:10912"/>
        <dbReference type="ChEBI" id="CHEBI:15378"/>
        <dbReference type="ChEBI" id="CHEBI:15980"/>
        <dbReference type="ChEBI" id="CHEBI:29032"/>
        <dbReference type="ChEBI" id="CHEBI:30616"/>
        <dbReference type="ChEBI" id="CHEBI:33019"/>
        <dbReference type="ChEBI" id="CHEBI:57966"/>
        <dbReference type="ChEBI" id="CHEBI:456215"/>
        <dbReference type="EC" id="6.3.2.1"/>
    </reaction>
</comment>
<dbReference type="CDD" id="cd00560">
    <property type="entry name" value="PanC"/>
    <property type="match status" value="1"/>
</dbReference>
<keyword evidence="4 8" id="KW-0566">Pantothenate biosynthesis</keyword>
<comment type="subunit">
    <text evidence="8">Homodimer.</text>
</comment>
<dbReference type="HAMAP" id="MF_00158">
    <property type="entry name" value="PanC"/>
    <property type="match status" value="1"/>
</dbReference>
<dbReference type="NCBIfam" id="TIGR00018">
    <property type="entry name" value="panC"/>
    <property type="match status" value="1"/>
</dbReference>
<evidence type="ECO:0000256" key="5">
    <source>
        <dbReference type="ARBA" id="ARBA00022741"/>
    </source>
</evidence>
<comment type="similarity">
    <text evidence="2 8">Belongs to the pantothenate synthetase family.</text>
</comment>